<dbReference type="AlphaFoldDB" id="A0A1C1CDQ6"/>
<feature type="region of interest" description="Disordered" evidence="3">
    <location>
        <begin position="565"/>
        <end position="586"/>
    </location>
</feature>
<dbReference type="Gene3D" id="3.30.300.30">
    <property type="match status" value="1"/>
</dbReference>
<dbReference type="Pfam" id="PF00501">
    <property type="entry name" value="AMP-binding"/>
    <property type="match status" value="1"/>
</dbReference>
<evidence type="ECO:0000259" key="5">
    <source>
        <dbReference type="Pfam" id="PF13193"/>
    </source>
</evidence>
<dbReference type="InterPro" id="IPR045851">
    <property type="entry name" value="AMP-bd_C_sf"/>
</dbReference>
<evidence type="ECO:0000313" key="6">
    <source>
        <dbReference type="EMBL" id="OCT46576.1"/>
    </source>
</evidence>
<gene>
    <name evidence="6" type="primary">4cl1</name>
    <name evidence="6" type="ORF">CLCR_01873</name>
</gene>
<dbReference type="VEuPathDB" id="FungiDB:CLCR_01873"/>
<comment type="caution">
    <text evidence="6">The sequence shown here is derived from an EMBL/GenBank/DDBJ whole genome shotgun (WGS) entry which is preliminary data.</text>
</comment>
<dbReference type="InterPro" id="IPR042099">
    <property type="entry name" value="ANL_N_sf"/>
</dbReference>
<dbReference type="Pfam" id="PF13193">
    <property type="entry name" value="AMP-binding_C"/>
    <property type="match status" value="1"/>
</dbReference>
<feature type="domain" description="AMP-binding enzyme C-terminal" evidence="5">
    <location>
        <begin position="471"/>
        <end position="552"/>
    </location>
</feature>
<evidence type="ECO:0000259" key="4">
    <source>
        <dbReference type="Pfam" id="PF00501"/>
    </source>
</evidence>
<dbReference type="PANTHER" id="PTHR24096">
    <property type="entry name" value="LONG-CHAIN-FATTY-ACID--COA LIGASE"/>
    <property type="match status" value="1"/>
</dbReference>
<dbReference type="PANTHER" id="PTHR24096:SF149">
    <property type="entry name" value="AMP-BINDING DOMAIN-CONTAINING PROTEIN-RELATED"/>
    <property type="match status" value="1"/>
</dbReference>
<evidence type="ECO:0000256" key="3">
    <source>
        <dbReference type="SAM" id="MobiDB-lite"/>
    </source>
</evidence>
<keyword evidence="7" id="KW-1185">Reference proteome</keyword>
<sequence>MPIKSDFPDVELAVTDIWSFLFNRKDREYPDSHVIFQSADTLSRQYTFAQLRQSSVDFAKGLKAVYEFRKGDVLGLFVPNDIDVPPVVLGTLWAGAIVSPANPGYTVAEMVYQLKDSGTKALCTHFSVLDTARKAAREAGIPESNIFLLGEKQKDASVKIKHWTSIRNLDGTQRFRKPKLDPKTDLAFLVYSSGTTGRPKGVRLTHFNMTSNIEQTHSAEGWLTWNGTSTPPNSDIPLPARGTGDKILACLPFFHIYGLNCLVLSPIYSGVHTMVMARFDLERWCSIVQDHKITFSYIVPPIVLLLCKHPVVEKYDLSSLRMTNSGAAPLTRELVEGLYARKGVKVKQGYGLSETAPTIFMQKWEEWRSAIGTTGVMVTNLEAKFCAVPGSGEESDGRKELPRGEIGELYVRGPNVFSGYHNNPSATAECLEDGWFRTGDVGFLDERGNLTITDRVKELIKYKGFQVPPAELEGYLASHPLVDDVAVVGVDSQTLGTEVPRAYIVRKGGLSAVKPTDAAEIMAWMNAKVANHKKLRGGVKFVDAVPKSVSGKILRRILKERAKAEFREEEQEQDASRAKAKVKAKL</sequence>
<dbReference type="InterPro" id="IPR000873">
    <property type="entry name" value="AMP-dep_synth/lig_dom"/>
</dbReference>
<dbReference type="GO" id="GO:0016405">
    <property type="term" value="F:CoA-ligase activity"/>
    <property type="evidence" value="ECO:0007669"/>
    <property type="project" value="TreeGrafter"/>
</dbReference>
<evidence type="ECO:0000256" key="1">
    <source>
        <dbReference type="ARBA" id="ARBA00006432"/>
    </source>
</evidence>
<keyword evidence="2 6" id="KW-0436">Ligase</keyword>
<evidence type="ECO:0000256" key="2">
    <source>
        <dbReference type="ARBA" id="ARBA00022598"/>
    </source>
</evidence>
<dbReference type="EMBL" id="LGRB01000015">
    <property type="protein sequence ID" value="OCT46576.1"/>
    <property type="molecule type" value="Genomic_DNA"/>
</dbReference>
<dbReference type="SUPFAM" id="SSF56801">
    <property type="entry name" value="Acetyl-CoA synthetase-like"/>
    <property type="match status" value="1"/>
</dbReference>
<dbReference type="Gene3D" id="3.40.50.12780">
    <property type="entry name" value="N-terminal domain of ligase-like"/>
    <property type="match status" value="1"/>
</dbReference>
<dbReference type="InterPro" id="IPR025110">
    <property type="entry name" value="AMP-bd_C"/>
</dbReference>
<dbReference type="VEuPathDB" id="FungiDB:G647_01304"/>
<dbReference type="CDD" id="cd05911">
    <property type="entry name" value="Firefly_Luc_like"/>
    <property type="match status" value="1"/>
</dbReference>
<feature type="domain" description="AMP-dependent synthetase/ligase" evidence="4">
    <location>
        <begin position="24"/>
        <end position="421"/>
    </location>
</feature>
<organism evidence="6 7">
    <name type="scientific">Cladophialophora carrionii</name>
    <dbReference type="NCBI Taxonomy" id="86049"/>
    <lineage>
        <taxon>Eukaryota</taxon>
        <taxon>Fungi</taxon>
        <taxon>Dikarya</taxon>
        <taxon>Ascomycota</taxon>
        <taxon>Pezizomycotina</taxon>
        <taxon>Eurotiomycetes</taxon>
        <taxon>Chaetothyriomycetidae</taxon>
        <taxon>Chaetothyriales</taxon>
        <taxon>Herpotrichiellaceae</taxon>
        <taxon>Cladophialophora</taxon>
    </lineage>
</organism>
<dbReference type="Proteomes" id="UP000094526">
    <property type="component" value="Unassembled WGS sequence"/>
</dbReference>
<protein>
    <submittedName>
        <fullName evidence="6">Putative 4-coumarate--CoA ligase 1</fullName>
    </submittedName>
</protein>
<dbReference type="STRING" id="86049.A0A1C1CDQ6"/>
<dbReference type="InterPro" id="IPR020845">
    <property type="entry name" value="AMP-binding_CS"/>
</dbReference>
<comment type="similarity">
    <text evidence="1">Belongs to the ATP-dependent AMP-binding enzyme family.</text>
</comment>
<evidence type="ECO:0000313" key="7">
    <source>
        <dbReference type="Proteomes" id="UP000094526"/>
    </source>
</evidence>
<dbReference type="OrthoDB" id="6509636at2759"/>
<proteinExistence type="inferred from homology"/>
<dbReference type="eggNOG" id="KOG1176">
    <property type="taxonomic scope" value="Eukaryota"/>
</dbReference>
<dbReference type="PROSITE" id="PS00455">
    <property type="entry name" value="AMP_BINDING"/>
    <property type="match status" value="1"/>
</dbReference>
<accession>A0A1C1CDQ6</accession>
<name>A0A1C1CDQ6_9EURO</name>
<reference evidence="7" key="1">
    <citation type="submission" date="2015-07" db="EMBL/GenBank/DDBJ databases">
        <authorList>
            <person name="Teixeira M.M."/>
            <person name="Souza R.C."/>
            <person name="Almeida L.G."/>
            <person name="Vicente V.A."/>
            <person name="de Hoog S."/>
            <person name="Bocca A.L."/>
            <person name="de Almeida S.R."/>
            <person name="Vasconcelos A.T."/>
            <person name="Felipe M.S."/>
        </authorList>
    </citation>
    <scope>NUCLEOTIDE SEQUENCE [LARGE SCALE GENOMIC DNA]</scope>
    <source>
        <strain evidence="7">KSF</strain>
    </source>
</reference>